<dbReference type="InterPro" id="IPR015590">
    <property type="entry name" value="Aldehyde_DH_dom"/>
</dbReference>
<dbReference type="EMBL" id="JAAGLI010000067">
    <property type="protein sequence ID" value="NEA21391.1"/>
    <property type="molecule type" value="Genomic_DNA"/>
</dbReference>
<dbReference type="InterPro" id="IPR044638">
    <property type="entry name" value="ALDH7A1-like"/>
</dbReference>
<evidence type="ECO:0000256" key="2">
    <source>
        <dbReference type="ARBA" id="ARBA00023002"/>
    </source>
</evidence>
<dbReference type="Gene3D" id="3.40.605.10">
    <property type="entry name" value="Aldehyde Dehydrogenase, Chain A, domain 1"/>
    <property type="match status" value="1"/>
</dbReference>
<dbReference type="AlphaFoldDB" id="A0A6L9Q7L6"/>
<evidence type="ECO:0000256" key="4">
    <source>
        <dbReference type="ARBA" id="ARBA00024226"/>
    </source>
</evidence>
<comment type="caution">
    <text evidence="8">The sequence shown here is derived from an EMBL/GenBank/DDBJ whole genome shotgun (WGS) entry which is preliminary data.</text>
</comment>
<feature type="domain" description="Aldehyde dehydrogenase" evidence="7">
    <location>
        <begin position="85"/>
        <end position="552"/>
    </location>
</feature>
<comment type="subunit">
    <text evidence="1">Homotetramer.</text>
</comment>
<keyword evidence="2 6" id="KW-0560">Oxidoreductase</keyword>
<dbReference type="GO" id="GO:0004029">
    <property type="term" value="F:aldehyde dehydrogenase (NAD+) activity"/>
    <property type="evidence" value="ECO:0007669"/>
    <property type="project" value="UniProtKB-EC"/>
</dbReference>
<dbReference type="PANTHER" id="PTHR43521:SF1">
    <property type="entry name" value="ALPHA-AMINOADIPIC SEMIALDEHYDE DEHYDROGENASE"/>
    <property type="match status" value="1"/>
</dbReference>
<dbReference type="Pfam" id="PF00171">
    <property type="entry name" value="Aldedh"/>
    <property type="match status" value="1"/>
</dbReference>
<dbReference type="InterPro" id="IPR016162">
    <property type="entry name" value="Ald_DH_N"/>
</dbReference>
<name>A0A6L9Q7L6_9ACTN</name>
<dbReference type="InterPro" id="IPR016161">
    <property type="entry name" value="Ald_DH/histidinol_DH"/>
</dbReference>
<feature type="active site" evidence="5">
    <location>
        <position position="316"/>
    </location>
</feature>
<reference evidence="8 9" key="1">
    <citation type="submission" date="2020-01" db="EMBL/GenBank/DDBJ databases">
        <title>Insect and environment-associated Actinomycetes.</title>
        <authorList>
            <person name="Currrie C."/>
            <person name="Chevrette M."/>
            <person name="Carlson C."/>
            <person name="Stubbendieck R."/>
            <person name="Wendt-Pienkowski E."/>
        </authorList>
    </citation>
    <scope>NUCLEOTIDE SEQUENCE [LARGE SCALE GENOMIC DNA]</scope>
    <source>
        <strain evidence="8 9">SID10258</strain>
    </source>
</reference>
<evidence type="ECO:0000313" key="9">
    <source>
        <dbReference type="Proteomes" id="UP000475532"/>
    </source>
</evidence>
<dbReference type="EC" id="1.2.1.3" evidence="4"/>
<sequence length="579" mass="60683">MGRASDAGGGRVELREGANRLGVGQGSLNAAPRHGARERLSRAWARGKEAALLPILARAPWSVHAGVVLSSVIGGARIPAGPRVYRSTDPSRTSETVAEVSLAGAGDLVAACRTARAAQDAWRDVPPPVRGQAVAAIGRLVEANKAALARVVTREVGKPYAEALGEVQEIADTCAFFLGEGRRLYGQTVPSEMPDKQLFTFRDPVGVVAVVTAGNFPVAVPSWYIVPALLCGNAVVWKPAEYAAACAEAFYELFAHAGLPDGVLNVVYADGPETFTGLERALGEGLVDKVGFTGSTEVGSRIGELCGRHLQTPCLELGGKNPMVVTEDADLPLAVEGALFSGFGTAGQRCTSLGTAIVHESVHAEFVRLLDEAARAAVVGDPAGDVLYGPMISERFADGFEKTLGWIGPGHTVHGSTGTGRITDGNPRAGFTGDAVDGLYYHPVIVDGVGPGDELFMNETFGPIVGVAAYRTLDEAIALANAPGYGLSASIYTADPAKAFAFRRRISAGMVSVNNSTSGAEAHLPFGGNGRSGNGGRQSGLWVLDQFTRWQSMNWDYSGRLQKAQMDVLEIAPDLGFRI</sequence>
<evidence type="ECO:0000313" key="8">
    <source>
        <dbReference type="EMBL" id="NEA21391.1"/>
    </source>
</evidence>
<gene>
    <name evidence="8" type="ORF">G3I70_02620</name>
</gene>
<accession>A0A6L9Q7L6</accession>
<evidence type="ECO:0000256" key="6">
    <source>
        <dbReference type="RuleBase" id="RU003345"/>
    </source>
</evidence>
<protein>
    <recommendedName>
        <fullName evidence="4">aldehyde dehydrogenase (NAD(+))</fullName>
        <ecNumber evidence="4">1.2.1.3</ecNumber>
    </recommendedName>
</protein>
<keyword evidence="3" id="KW-0520">NAD</keyword>
<dbReference type="Proteomes" id="UP000475532">
    <property type="component" value="Unassembled WGS sequence"/>
</dbReference>
<evidence type="ECO:0000256" key="3">
    <source>
        <dbReference type="ARBA" id="ARBA00023027"/>
    </source>
</evidence>
<comment type="similarity">
    <text evidence="6">Belongs to the aldehyde dehydrogenase family.</text>
</comment>
<proteinExistence type="inferred from homology"/>
<dbReference type="InterPro" id="IPR016163">
    <property type="entry name" value="Ald_DH_C"/>
</dbReference>
<dbReference type="InterPro" id="IPR029510">
    <property type="entry name" value="Ald_DH_CS_GLU"/>
</dbReference>
<evidence type="ECO:0000256" key="1">
    <source>
        <dbReference type="ARBA" id="ARBA00011881"/>
    </source>
</evidence>
<dbReference type="SUPFAM" id="SSF53720">
    <property type="entry name" value="ALDH-like"/>
    <property type="match status" value="1"/>
</dbReference>
<organism evidence="8 9">
    <name type="scientific">Actinomadura bangladeshensis</name>
    <dbReference type="NCBI Taxonomy" id="453573"/>
    <lineage>
        <taxon>Bacteria</taxon>
        <taxon>Bacillati</taxon>
        <taxon>Actinomycetota</taxon>
        <taxon>Actinomycetes</taxon>
        <taxon>Streptosporangiales</taxon>
        <taxon>Thermomonosporaceae</taxon>
        <taxon>Actinomadura</taxon>
    </lineage>
</organism>
<dbReference type="PANTHER" id="PTHR43521">
    <property type="entry name" value="ALPHA-AMINOADIPIC SEMIALDEHYDE DEHYDROGENASE"/>
    <property type="match status" value="1"/>
</dbReference>
<dbReference type="Gene3D" id="3.40.309.10">
    <property type="entry name" value="Aldehyde Dehydrogenase, Chain A, domain 2"/>
    <property type="match status" value="1"/>
</dbReference>
<evidence type="ECO:0000259" key="7">
    <source>
        <dbReference type="Pfam" id="PF00171"/>
    </source>
</evidence>
<evidence type="ECO:0000256" key="5">
    <source>
        <dbReference type="PROSITE-ProRule" id="PRU10007"/>
    </source>
</evidence>
<dbReference type="PROSITE" id="PS00687">
    <property type="entry name" value="ALDEHYDE_DEHYDR_GLU"/>
    <property type="match status" value="1"/>
</dbReference>